<keyword evidence="4" id="KW-1185">Reference proteome</keyword>
<keyword evidence="2" id="KW-0472">Membrane</keyword>
<name>H1Y8G9_9SPHI</name>
<feature type="compositionally biased region" description="Basic and acidic residues" evidence="1">
    <location>
        <begin position="144"/>
        <end position="153"/>
    </location>
</feature>
<feature type="compositionally biased region" description="Basic and acidic residues" evidence="1">
    <location>
        <begin position="123"/>
        <end position="133"/>
    </location>
</feature>
<dbReference type="eggNOG" id="ENOG5032XUG">
    <property type="taxonomic scope" value="Bacteria"/>
</dbReference>
<gene>
    <name evidence="3" type="ORF">Mucpa_1733</name>
</gene>
<dbReference type="RefSeq" id="WP_008505774.1">
    <property type="nucleotide sequence ID" value="NZ_CM001403.1"/>
</dbReference>
<dbReference type="AlphaFoldDB" id="H1Y8G9"/>
<feature type="region of interest" description="Disordered" evidence="1">
    <location>
        <begin position="123"/>
        <end position="163"/>
    </location>
</feature>
<proteinExistence type="predicted"/>
<protein>
    <submittedName>
        <fullName evidence="3">Uncharacterized protein</fullName>
    </submittedName>
</protein>
<keyword evidence="2" id="KW-1133">Transmembrane helix</keyword>
<organism evidence="3 4">
    <name type="scientific">Mucilaginibacter paludis DSM 18603</name>
    <dbReference type="NCBI Taxonomy" id="714943"/>
    <lineage>
        <taxon>Bacteria</taxon>
        <taxon>Pseudomonadati</taxon>
        <taxon>Bacteroidota</taxon>
        <taxon>Sphingobacteriia</taxon>
        <taxon>Sphingobacteriales</taxon>
        <taxon>Sphingobacteriaceae</taxon>
        <taxon>Mucilaginibacter</taxon>
    </lineage>
</organism>
<reference evidence="3" key="1">
    <citation type="submission" date="2011-09" db="EMBL/GenBank/DDBJ databases">
        <title>The permanent draft genome of Mucilaginibacter paludis DSM 18603.</title>
        <authorList>
            <consortium name="US DOE Joint Genome Institute (JGI-PGF)"/>
            <person name="Lucas S."/>
            <person name="Han J."/>
            <person name="Lapidus A."/>
            <person name="Bruce D."/>
            <person name="Goodwin L."/>
            <person name="Pitluck S."/>
            <person name="Peters L."/>
            <person name="Kyrpides N."/>
            <person name="Mavromatis K."/>
            <person name="Ivanova N."/>
            <person name="Mikhailova N."/>
            <person name="Held B."/>
            <person name="Detter J.C."/>
            <person name="Tapia R."/>
            <person name="Han C."/>
            <person name="Land M."/>
            <person name="Hauser L."/>
            <person name="Markowitz V."/>
            <person name="Cheng J.-F."/>
            <person name="Hugenholtz P."/>
            <person name="Woyke T."/>
            <person name="Wu D."/>
            <person name="Tindall B."/>
            <person name="Brambilla E."/>
            <person name="Klenk H.-P."/>
            <person name="Eisen J.A."/>
        </authorList>
    </citation>
    <scope>NUCLEOTIDE SEQUENCE [LARGE SCALE GENOMIC DNA]</scope>
    <source>
        <strain evidence="3">DSM 18603</strain>
    </source>
</reference>
<dbReference type="EMBL" id="CM001403">
    <property type="protein sequence ID" value="EHQ25887.1"/>
    <property type="molecule type" value="Genomic_DNA"/>
</dbReference>
<evidence type="ECO:0000256" key="1">
    <source>
        <dbReference type="SAM" id="MobiDB-lite"/>
    </source>
</evidence>
<feature type="transmembrane region" description="Helical" evidence="2">
    <location>
        <begin position="178"/>
        <end position="195"/>
    </location>
</feature>
<evidence type="ECO:0000313" key="3">
    <source>
        <dbReference type="EMBL" id="EHQ25887.1"/>
    </source>
</evidence>
<evidence type="ECO:0000256" key="2">
    <source>
        <dbReference type="SAM" id="Phobius"/>
    </source>
</evidence>
<dbReference type="OrthoDB" id="1340494at2"/>
<dbReference type="HOGENOM" id="CLU_055117_0_0_10"/>
<dbReference type="Proteomes" id="UP000002774">
    <property type="component" value="Chromosome"/>
</dbReference>
<sequence>MSEFPVYKEQVLADYDRKIASQELSSKLIHITPGNLKKESVRVCEERFLPKDKHFLRPIFGQKDDASGYRNAIQNGNANPFRPLVNFLRDRSINTDENNIELLAWLINFEPRPYMTWLKDPNRNHKKEEHEAPDQTPDEDIVVEPEKNKKQPDEDQIAPPLPAMEDDLPKPFLNGKKIIILVAFWIVLGGGIYLIKYEGEKPLTKNTEKLNHIEIKKNTSGCMVWNKDHYEQGSCDQTNDGRLIVKLDPYRLAHLKKITDTSNINWNSIGHTWYFRAPKEVECFTAAGPYPPDTTRRLLPITEYIIRKYFHW</sequence>
<keyword evidence="2" id="KW-0812">Transmembrane</keyword>
<accession>H1Y8G9</accession>
<evidence type="ECO:0000313" key="4">
    <source>
        <dbReference type="Proteomes" id="UP000002774"/>
    </source>
</evidence>